<dbReference type="GeneTree" id="ENSGT00940000155534"/>
<proteinExistence type="predicted"/>
<dbReference type="InterPro" id="IPR013320">
    <property type="entry name" value="ConA-like_dom_sf"/>
</dbReference>
<name>A0A7N4PNW3_SARHA</name>
<accession>A0A7N4PNW3</accession>
<dbReference type="Proteomes" id="UP000007648">
    <property type="component" value="Unassembled WGS sequence"/>
</dbReference>
<dbReference type="SUPFAM" id="SSF49899">
    <property type="entry name" value="Concanavalin A-like lectins/glucanases"/>
    <property type="match status" value="1"/>
</dbReference>
<dbReference type="Ensembl" id="ENSSHAT00000027724.1">
    <property type="protein sequence ID" value="ENSSHAP00000041325.1"/>
    <property type="gene ID" value="ENSSHAG00000010930.2"/>
</dbReference>
<dbReference type="SMART" id="SM00908">
    <property type="entry name" value="Gal-bind_lectin"/>
    <property type="match status" value="1"/>
</dbReference>
<sequence>SLQEICFQMMELEPGILFKITGYIPDGNVSPIPRFHINVGKDEFNLGLHFNPRFNYYNDQKVIFYNSKVKDQWGEEQRDYHFPYSDLSTVSIIFEEKEFRIRLHDGYEFTFPNRLNLKVIDYIAVEGDFCVRKVDFK</sequence>
<evidence type="ECO:0000313" key="4">
    <source>
        <dbReference type="Ensembl" id="ENSSHAP00000041325.1"/>
    </source>
</evidence>
<dbReference type="SMART" id="SM00276">
    <property type="entry name" value="GLECT"/>
    <property type="match status" value="1"/>
</dbReference>
<keyword evidence="5" id="KW-1185">Reference proteome</keyword>
<organism evidence="4 5">
    <name type="scientific">Sarcophilus harrisii</name>
    <name type="common">Tasmanian devil</name>
    <name type="synonym">Sarcophilus laniarius</name>
    <dbReference type="NCBI Taxonomy" id="9305"/>
    <lineage>
        <taxon>Eukaryota</taxon>
        <taxon>Metazoa</taxon>
        <taxon>Chordata</taxon>
        <taxon>Craniata</taxon>
        <taxon>Vertebrata</taxon>
        <taxon>Euteleostomi</taxon>
        <taxon>Mammalia</taxon>
        <taxon>Metatheria</taxon>
        <taxon>Dasyuromorphia</taxon>
        <taxon>Dasyuridae</taxon>
        <taxon>Sarcophilus</taxon>
    </lineage>
</organism>
<reference evidence="4" key="3">
    <citation type="submission" date="2025-09" db="UniProtKB">
        <authorList>
            <consortium name="Ensembl"/>
        </authorList>
    </citation>
    <scope>IDENTIFICATION</scope>
</reference>
<dbReference type="Pfam" id="PF00337">
    <property type="entry name" value="Gal-bind_lectin"/>
    <property type="match status" value="1"/>
</dbReference>
<dbReference type="Gene3D" id="2.60.120.200">
    <property type="match status" value="1"/>
</dbReference>
<dbReference type="PROSITE" id="PS51304">
    <property type="entry name" value="GALECTIN"/>
    <property type="match status" value="1"/>
</dbReference>
<reference evidence="4" key="2">
    <citation type="submission" date="2025-08" db="UniProtKB">
        <authorList>
            <consortium name="Ensembl"/>
        </authorList>
    </citation>
    <scope>IDENTIFICATION</scope>
</reference>
<dbReference type="PANTHER" id="PTHR11346:SF147">
    <property type="entry name" value="GALECTIN"/>
    <property type="match status" value="1"/>
</dbReference>
<protein>
    <recommendedName>
        <fullName evidence="2">Galectin</fullName>
    </recommendedName>
</protein>
<evidence type="ECO:0000256" key="1">
    <source>
        <dbReference type="ARBA" id="ARBA00022734"/>
    </source>
</evidence>
<dbReference type="AlphaFoldDB" id="A0A7N4PNW3"/>
<dbReference type="GO" id="GO:0030246">
    <property type="term" value="F:carbohydrate binding"/>
    <property type="evidence" value="ECO:0007669"/>
    <property type="project" value="UniProtKB-UniRule"/>
</dbReference>
<dbReference type="CDD" id="cd00070">
    <property type="entry name" value="GLECT"/>
    <property type="match status" value="1"/>
</dbReference>
<dbReference type="InParanoid" id="A0A7N4PNW3"/>
<evidence type="ECO:0000313" key="5">
    <source>
        <dbReference type="Proteomes" id="UP000007648"/>
    </source>
</evidence>
<evidence type="ECO:0000259" key="3">
    <source>
        <dbReference type="PROSITE" id="PS51304"/>
    </source>
</evidence>
<dbReference type="PANTHER" id="PTHR11346">
    <property type="entry name" value="GALECTIN"/>
    <property type="match status" value="1"/>
</dbReference>
<evidence type="ECO:0000256" key="2">
    <source>
        <dbReference type="RuleBase" id="RU102079"/>
    </source>
</evidence>
<keyword evidence="1 2" id="KW-0430">Lectin</keyword>
<feature type="domain" description="Galectin" evidence="3">
    <location>
        <begin position="4"/>
        <end position="137"/>
    </location>
</feature>
<reference evidence="4 5" key="1">
    <citation type="journal article" date="2011" name="Proc. Natl. Acad. Sci. U.S.A.">
        <title>Genetic diversity and population structure of the endangered marsupial Sarcophilus harrisii (Tasmanian devil).</title>
        <authorList>
            <person name="Miller W."/>
            <person name="Hayes V.M."/>
            <person name="Ratan A."/>
            <person name="Petersen D.C."/>
            <person name="Wittekindt N.E."/>
            <person name="Miller J."/>
            <person name="Walenz B."/>
            <person name="Knight J."/>
            <person name="Qi J."/>
            <person name="Zhao F."/>
            <person name="Wang Q."/>
            <person name="Bedoya-Reina O.C."/>
            <person name="Katiyar N."/>
            <person name="Tomsho L.P."/>
            <person name="Kasson L.M."/>
            <person name="Hardie R.A."/>
            <person name="Woodbridge P."/>
            <person name="Tindall E.A."/>
            <person name="Bertelsen M.F."/>
            <person name="Dixon D."/>
            <person name="Pyecroft S."/>
            <person name="Helgen K.M."/>
            <person name="Lesk A.M."/>
            <person name="Pringle T.H."/>
            <person name="Patterson N."/>
            <person name="Zhang Y."/>
            <person name="Kreiss A."/>
            <person name="Woods G.M."/>
            <person name="Jones M.E."/>
            <person name="Schuster S.C."/>
        </authorList>
    </citation>
    <scope>NUCLEOTIDE SEQUENCE [LARGE SCALE GENOMIC DNA]</scope>
</reference>
<dbReference type="InterPro" id="IPR044156">
    <property type="entry name" value="Galectin-like"/>
</dbReference>
<dbReference type="FunFam" id="2.60.120.200:FF:000021">
    <property type="entry name" value="Galectin"/>
    <property type="match status" value="1"/>
</dbReference>
<dbReference type="InterPro" id="IPR001079">
    <property type="entry name" value="Galectin_CRD"/>
</dbReference>